<dbReference type="KEGG" id="blq:L21SP5_02183"/>
<keyword evidence="2" id="KW-1185">Reference proteome</keyword>
<dbReference type="RefSeq" id="WP_057953241.1">
    <property type="nucleotide sequence ID" value="NZ_CP013118.1"/>
</dbReference>
<gene>
    <name evidence="1" type="ORF">L21SP5_02183</name>
</gene>
<dbReference type="AlphaFoldDB" id="A0A0S2I0D5"/>
<dbReference type="STRING" id="1307839.L21SP5_02183"/>
<name>A0A0S2I0D5_9BACT</name>
<organism evidence="1 2">
    <name type="scientific">Salinivirga cyanobacteriivorans</name>
    <dbReference type="NCBI Taxonomy" id="1307839"/>
    <lineage>
        <taxon>Bacteria</taxon>
        <taxon>Pseudomonadati</taxon>
        <taxon>Bacteroidota</taxon>
        <taxon>Bacteroidia</taxon>
        <taxon>Bacteroidales</taxon>
        <taxon>Salinivirgaceae</taxon>
        <taxon>Salinivirga</taxon>
    </lineage>
</organism>
<accession>A0A0S2I0D5</accession>
<sequence length="176" mass="20679">MKKKVNKLSYIILFILIMFEGNCWTQSYSFEQVALDYFCNRVTTKYSKVVDSGIIYTGFSTGEYTKAFDAKICDEDLNYLLYPIPDSAYLDSVDQTMRDVNALEIELDKNSRIFNFKKNTPFELFVNNAILYKEFIYVKCEMFNSLNSSYIMILKIDPITKFPIKEYHAFMEYAVP</sequence>
<dbReference type="EMBL" id="CP013118">
    <property type="protein sequence ID" value="ALO15816.1"/>
    <property type="molecule type" value="Genomic_DNA"/>
</dbReference>
<proteinExistence type="predicted"/>
<reference evidence="1 2" key="1">
    <citation type="submission" date="2015-11" db="EMBL/GenBank/DDBJ databases">
        <title>Description and complete genome sequence of a novel strain predominating in hypersaline microbial mats and representing a new family of the Bacteriodetes phylum.</title>
        <authorList>
            <person name="Spring S."/>
            <person name="Bunk B."/>
            <person name="Sproer C."/>
            <person name="Klenk H.-P."/>
        </authorList>
    </citation>
    <scope>NUCLEOTIDE SEQUENCE [LARGE SCALE GENOMIC DNA]</scope>
    <source>
        <strain evidence="1 2">L21-Spi-D4</strain>
    </source>
</reference>
<dbReference type="Proteomes" id="UP000064893">
    <property type="component" value="Chromosome"/>
</dbReference>
<evidence type="ECO:0000313" key="1">
    <source>
        <dbReference type="EMBL" id="ALO15816.1"/>
    </source>
</evidence>
<protein>
    <submittedName>
        <fullName evidence="1">Uncharacterized protein</fullName>
    </submittedName>
</protein>
<evidence type="ECO:0000313" key="2">
    <source>
        <dbReference type="Proteomes" id="UP000064893"/>
    </source>
</evidence>